<keyword evidence="4" id="KW-1185">Reference proteome</keyword>
<dbReference type="InterPro" id="IPR018321">
    <property type="entry name" value="Glucosamine6P_isomerase_CS"/>
</dbReference>
<dbReference type="Proteomes" id="UP000184192">
    <property type="component" value="Unassembled WGS sequence"/>
</dbReference>
<dbReference type="PROSITE" id="PS01161">
    <property type="entry name" value="GLC_GALNAC_ISOMERASE"/>
    <property type="match status" value="1"/>
</dbReference>
<dbReference type="GO" id="GO:0005737">
    <property type="term" value="C:cytoplasm"/>
    <property type="evidence" value="ECO:0007669"/>
    <property type="project" value="TreeGrafter"/>
</dbReference>
<evidence type="ECO:0000313" key="4">
    <source>
        <dbReference type="Proteomes" id="UP000184192"/>
    </source>
</evidence>
<dbReference type="SUPFAM" id="SSF100950">
    <property type="entry name" value="NagB/RpiA/CoA transferase-like"/>
    <property type="match status" value="1"/>
</dbReference>
<dbReference type="InterPro" id="IPR004547">
    <property type="entry name" value="Glucosamine6P_isomerase"/>
</dbReference>
<dbReference type="GO" id="GO:0042802">
    <property type="term" value="F:identical protein binding"/>
    <property type="evidence" value="ECO:0007669"/>
    <property type="project" value="TreeGrafter"/>
</dbReference>
<evidence type="ECO:0000313" key="3">
    <source>
        <dbReference type="EMBL" id="SHJ58463.1"/>
    </source>
</evidence>
<dbReference type="Pfam" id="PF01182">
    <property type="entry name" value="Glucosamine_iso"/>
    <property type="match status" value="1"/>
</dbReference>
<evidence type="ECO:0000256" key="1">
    <source>
        <dbReference type="ARBA" id="ARBA00022801"/>
    </source>
</evidence>
<dbReference type="AlphaFoldDB" id="A0A1M6KHK0"/>
<dbReference type="eggNOG" id="COG0363">
    <property type="taxonomic scope" value="Bacteria"/>
</dbReference>
<reference evidence="4" key="1">
    <citation type="submission" date="2016-11" db="EMBL/GenBank/DDBJ databases">
        <authorList>
            <person name="Varghese N."/>
            <person name="Submissions S."/>
        </authorList>
    </citation>
    <scope>NUCLEOTIDE SEQUENCE [LARGE SCALE GENOMIC DNA]</scope>
    <source>
        <strain evidence="4">DSM 26884</strain>
    </source>
</reference>
<dbReference type="EMBL" id="FQZN01000037">
    <property type="protein sequence ID" value="SHJ58463.1"/>
    <property type="molecule type" value="Genomic_DNA"/>
</dbReference>
<dbReference type="InterPro" id="IPR006148">
    <property type="entry name" value="Glc/Gal-6P_isomerase"/>
</dbReference>
<gene>
    <name evidence="3" type="ORF">SAMN05444350_13738</name>
</gene>
<dbReference type="GO" id="GO:0004342">
    <property type="term" value="F:glucosamine-6-phosphate deaminase activity"/>
    <property type="evidence" value="ECO:0007669"/>
    <property type="project" value="InterPro"/>
</dbReference>
<dbReference type="GeneID" id="92714301"/>
<keyword evidence="1" id="KW-0378">Hydrolase</keyword>
<feature type="domain" description="Glucosamine/galactosamine-6-phosphate isomerase" evidence="2">
    <location>
        <begin position="26"/>
        <end position="224"/>
    </location>
</feature>
<dbReference type="GO" id="GO:0005975">
    <property type="term" value="P:carbohydrate metabolic process"/>
    <property type="evidence" value="ECO:0007669"/>
    <property type="project" value="InterPro"/>
</dbReference>
<dbReference type="PANTHER" id="PTHR11280:SF5">
    <property type="entry name" value="GLUCOSAMINE-6-PHOSPHATE ISOMERASE"/>
    <property type="match status" value="1"/>
</dbReference>
<protein>
    <submittedName>
        <fullName evidence="3">Glucosamine-6-phosphate deaminase</fullName>
    </submittedName>
</protein>
<accession>A0A1M6KHK0</accession>
<dbReference type="PANTHER" id="PTHR11280">
    <property type="entry name" value="GLUCOSAMINE-6-PHOSPHATE ISOMERASE"/>
    <property type="match status" value="1"/>
</dbReference>
<proteinExistence type="predicted"/>
<dbReference type="Gene3D" id="3.40.50.1360">
    <property type="match status" value="1"/>
</dbReference>
<name>A0A1M6KHK0_9BACE</name>
<dbReference type="RefSeq" id="WP_073314762.1">
    <property type="nucleotide sequence ID" value="NZ_FQZN01000037.1"/>
</dbReference>
<dbReference type="InterPro" id="IPR037171">
    <property type="entry name" value="NagB/RpiA_transferase-like"/>
</dbReference>
<evidence type="ECO:0000259" key="2">
    <source>
        <dbReference type="Pfam" id="PF01182"/>
    </source>
</evidence>
<dbReference type="GO" id="GO:0019262">
    <property type="term" value="P:N-acetylneuraminate catabolic process"/>
    <property type="evidence" value="ECO:0007669"/>
    <property type="project" value="TreeGrafter"/>
</dbReference>
<dbReference type="GO" id="GO:0006043">
    <property type="term" value="P:glucosamine catabolic process"/>
    <property type="evidence" value="ECO:0007669"/>
    <property type="project" value="TreeGrafter"/>
</dbReference>
<dbReference type="GO" id="GO:0006046">
    <property type="term" value="P:N-acetylglucosamine catabolic process"/>
    <property type="evidence" value="ECO:0007669"/>
    <property type="project" value="TreeGrafter"/>
</dbReference>
<organism evidence="3 4">
    <name type="scientific">Bacteroides stercorirosoris</name>
    <dbReference type="NCBI Taxonomy" id="871324"/>
    <lineage>
        <taxon>Bacteria</taxon>
        <taxon>Pseudomonadati</taxon>
        <taxon>Bacteroidota</taxon>
        <taxon>Bacteroidia</taxon>
        <taxon>Bacteroidales</taxon>
        <taxon>Bacteroidaceae</taxon>
        <taxon>Bacteroides</taxon>
    </lineage>
</organism>
<sequence>MKVTITKNESEFDCTAAWRIIGEILRKPEAVIGLSTGRTTGNLHRIVGEVYSRYPFNTSAVTFFGLDEVTNVPREYAGACYTMLKTEIIDTLGIRDENFLMLPTFSDDFRRDCIAFQEEIARRGGIDLLILGLGENGHLGFNQPQSPFDGEAWVTKMNPELEERIRRETGTPPEKELGGATLGIKNIMQARRIVLVAKGSNKAGIVKQMLDGPVTPDVPASVLQLHPDCEFLLDTASASELSEN</sequence>